<gene>
    <name evidence="1" type="ORF">RMCC_2736</name>
</gene>
<keyword evidence="2" id="KW-1185">Reference proteome</keyword>
<sequence>MATLAIDRLTEAEAARVASLEELKAILVDAENRDVKREEFSELFALSIRVLELDQESAAKLFKTSRPTISRWAAGLSAPHILGRPAVFRALRKVANDRLRQHTASVVDASA</sequence>
<dbReference type="AlphaFoldDB" id="A0A100WCU9"/>
<accession>A0A100WCU9</accession>
<dbReference type="Proteomes" id="UP000069443">
    <property type="component" value="Unassembled WGS sequence"/>
</dbReference>
<evidence type="ECO:0000313" key="1">
    <source>
        <dbReference type="EMBL" id="GAS95770.1"/>
    </source>
</evidence>
<proteinExistence type="predicted"/>
<reference evidence="2" key="1">
    <citation type="journal article" date="2016" name="Genome Announc.">
        <title>Draft Genome Sequences of Five Rapidly Growing Mycobacterium Species, M. thermoresistibile, M. fortuitum subsp. acetamidolyticum, M. canariasense, M. brisbanense, and M. novocastrense.</title>
        <authorList>
            <person name="Katahira K."/>
            <person name="Ogura Y."/>
            <person name="Gotoh Y."/>
            <person name="Hayashi T."/>
        </authorList>
    </citation>
    <scope>NUCLEOTIDE SEQUENCE [LARGE SCALE GENOMIC DNA]</scope>
    <source>
        <strain evidence="2">JCM15298</strain>
    </source>
</reference>
<evidence type="ECO:0000313" key="2">
    <source>
        <dbReference type="Proteomes" id="UP000069443"/>
    </source>
</evidence>
<organism evidence="1 2">
    <name type="scientific">Mycolicibacterium canariasense</name>
    <name type="common">Mycobacterium canariasense</name>
    <dbReference type="NCBI Taxonomy" id="228230"/>
    <lineage>
        <taxon>Bacteria</taxon>
        <taxon>Bacillati</taxon>
        <taxon>Actinomycetota</taxon>
        <taxon>Actinomycetes</taxon>
        <taxon>Mycobacteriales</taxon>
        <taxon>Mycobacteriaceae</taxon>
        <taxon>Mycolicibacterium</taxon>
    </lineage>
</organism>
<dbReference type="STRING" id="228230.RMCC_2736"/>
<protein>
    <submittedName>
        <fullName evidence="1">DNA-binding helix-turn-helix protein</fullName>
    </submittedName>
</protein>
<dbReference type="EMBL" id="BCSY01000045">
    <property type="protein sequence ID" value="GAS95770.1"/>
    <property type="molecule type" value="Genomic_DNA"/>
</dbReference>
<dbReference type="GO" id="GO:0003677">
    <property type="term" value="F:DNA binding"/>
    <property type="evidence" value="ECO:0007669"/>
    <property type="project" value="UniProtKB-KW"/>
</dbReference>
<keyword evidence="1" id="KW-0238">DNA-binding</keyword>
<dbReference type="RefSeq" id="WP_131805298.1">
    <property type="nucleotide sequence ID" value="NZ_BCSY01000045.1"/>
</dbReference>
<reference evidence="2" key="2">
    <citation type="submission" date="2016-02" db="EMBL/GenBank/DDBJ databases">
        <title>Draft genome sequence of five rapidly growing Mycobacterium species.</title>
        <authorList>
            <person name="Katahira K."/>
            <person name="Gotou Y."/>
            <person name="Iida K."/>
            <person name="Ogura Y."/>
            <person name="Hayashi T."/>
        </authorList>
    </citation>
    <scope>NUCLEOTIDE SEQUENCE [LARGE SCALE GENOMIC DNA]</scope>
    <source>
        <strain evidence="2">JCM15298</strain>
    </source>
</reference>
<name>A0A100WCU9_MYCCR</name>
<comment type="caution">
    <text evidence="1">The sequence shown here is derived from an EMBL/GenBank/DDBJ whole genome shotgun (WGS) entry which is preliminary data.</text>
</comment>